<dbReference type="STRING" id="1032480.MLP_01020"/>
<protein>
    <submittedName>
        <fullName evidence="1">Uncharacterized protein</fullName>
    </submittedName>
</protein>
<sequence>MAAEAARVAGLHELRDRVQALYGRLVLFADEHPEALSTLADSSIRLTGDDAWSLPAGWVPLVNELHASLVAILGDYRLEQASQKSGGLRYLTVPVARGEAADLITAARGV</sequence>
<gene>
    <name evidence="1" type="ordered locus">MLP_01020</name>
</gene>
<dbReference type="EMBL" id="AP012204">
    <property type="protein sequence ID" value="BAK33116.1"/>
    <property type="molecule type" value="Genomic_DNA"/>
</dbReference>
<keyword evidence="2" id="KW-1185">Reference proteome</keyword>
<dbReference type="RefSeq" id="WP_013861005.1">
    <property type="nucleotide sequence ID" value="NC_015635.1"/>
</dbReference>
<accession>F5XGK9</accession>
<dbReference type="AlphaFoldDB" id="F5XGK9"/>
<dbReference type="KEGG" id="mph:MLP_01020"/>
<dbReference type="Proteomes" id="UP000007947">
    <property type="component" value="Chromosome"/>
</dbReference>
<proteinExistence type="predicted"/>
<evidence type="ECO:0000313" key="1">
    <source>
        <dbReference type="EMBL" id="BAK33116.1"/>
    </source>
</evidence>
<evidence type="ECO:0000313" key="2">
    <source>
        <dbReference type="Proteomes" id="UP000007947"/>
    </source>
</evidence>
<reference evidence="1 2" key="1">
    <citation type="submission" date="2011-05" db="EMBL/GenBank/DDBJ databases">
        <title>Whole genome sequence of Microlunatus phosphovorus NM-1.</title>
        <authorList>
            <person name="Hosoyama A."/>
            <person name="Sasaki K."/>
            <person name="Harada T."/>
            <person name="Igarashi R."/>
            <person name="Kawakoshi A."/>
            <person name="Sasagawa M."/>
            <person name="Fukada J."/>
            <person name="Nakamura S."/>
            <person name="Katano Y."/>
            <person name="Hanada S."/>
            <person name="Kamagata Y."/>
            <person name="Nakamura N."/>
            <person name="Yamazaki S."/>
            <person name="Fujita N."/>
        </authorList>
    </citation>
    <scope>NUCLEOTIDE SEQUENCE [LARGE SCALE GENOMIC DNA]</scope>
    <source>
        <strain evidence="2">ATCC 700054 / DSM 10555 / JCM 9379 / NBRC 101784 / NCIMB 13414 / VKM Ac-1990 / NM-1</strain>
    </source>
</reference>
<name>F5XGK9_MICPN</name>
<dbReference type="OrthoDB" id="5346627at2"/>
<organism evidence="1 2">
    <name type="scientific">Microlunatus phosphovorus (strain ATCC 700054 / DSM 10555 / JCM 9379 / NBRC 101784 / NCIMB 13414 / VKM Ac-1990 / NM-1)</name>
    <dbReference type="NCBI Taxonomy" id="1032480"/>
    <lineage>
        <taxon>Bacteria</taxon>
        <taxon>Bacillati</taxon>
        <taxon>Actinomycetota</taxon>
        <taxon>Actinomycetes</taxon>
        <taxon>Propionibacteriales</taxon>
        <taxon>Propionibacteriaceae</taxon>
        <taxon>Microlunatus</taxon>
    </lineage>
</organism>
<dbReference type="HOGENOM" id="CLU_2168071_0_0_11"/>